<dbReference type="Gene3D" id="3.30.420.80">
    <property type="entry name" value="Ribosomal protein S11"/>
    <property type="match status" value="1"/>
</dbReference>
<comment type="function">
    <text evidence="5">Located on the platform of the 30S subunit, it bridges several disparate RNA helices of the 16S rRNA. Forms part of the Shine-Dalgarno cleft in the 70S ribosome.</text>
</comment>
<feature type="region of interest" description="Disordered" evidence="7">
    <location>
        <begin position="101"/>
        <end position="120"/>
    </location>
</feature>
<evidence type="ECO:0000256" key="6">
    <source>
        <dbReference type="RuleBase" id="RU003629"/>
    </source>
</evidence>
<evidence type="ECO:0000313" key="9">
    <source>
        <dbReference type="Proteomes" id="UP000178315"/>
    </source>
</evidence>
<gene>
    <name evidence="5" type="primary">rpsK</name>
    <name evidence="8" type="ORF">A3H61_05010</name>
</gene>
<dbReference type="SUPFAM" id="SSF53137">
    <property type="entry name" value="Translational machinery components"/>
    <property type="match status" value="1"/>
</dbReference>
<proteinExistence type="inferred from homology"/>
<keyword evidence="5" id="KW-0694">RNA-binding</keyword>
<keyword evidence="5" id="KW-0699">rRNA-binding</keyword>
<dbReference type="GO" id="GO:0006412">
    <property type="term" value="P:translation"/>
    <property type="evidence" value="ECO:0007669"/>
    <property type="project" value="UniProtKB-UniRule"/>
</dbReference>
<protein>
    <recommendedName>
        <fullName evidence="4 5">Small ribosomal subunit protein uS11</fullName>
    </recommendedName>
</protein>
<evidence type="ECO:0000256" key="5">
    <source>
        <dbReference type="HAMAP-Rule" id="MF_01310"/>
    </source>
</evidence>
<dbReference type="InterPro" id="IPR001971">
    <property type="entry name" value="Ribosomal_uS11"/>
</dbReference>
<dbReference type="GO" id="GO:0003735">
    <property type="term" value="F:structural constituent of ribosome"/>
    <property type="evidence" value="ECO:0007669"/>
    <property type="project" value="InterPro"/>
</dbReference>
<dbReference type="AlphaFoldDB" id="A0A1G2ABQ7"/>
<evidence type="ECO:0000256" key="1">
    <source>
        <dbReference type="ARBA" id="ARBA00006194"/>
    </source>
</evidence>
<comment type="caution">
    <text evidence="8">The sequence shown here is derived from an EMBL/GenBank/DDBJ whole genome shotgun (WGS) entry which is preliminary data.</text>
</comment>
<accession>A0A1G2ABQ7</accession>
<comment type="similarity">
    <text evidence="1 5 6">Belongs to the universal ribosomal protein uS11 family.</text>
</comment>
<evidence type="ECO:0000256" key="4">
    <source>
        <dbReference type="ARBA" id="ARBA00035160"/>
    </source>
</evidence>
<organism evidence="8 9">
    <name type="scientific">Candidatus Jacksonbacteria bacterium RIFCSPLOWO2_02_FULL_44_20</name>
    <dbReference type="NCBI Taxonomy" id="1798460"/>
    <lineage>
        <taxon>Bacteria</taxon>
        <taxon>Candidatus Jacksoniibacteriota</taxon>
    </lineage>
</organism>
<dbReference type="HAMAP" id="MF_01310">
    <property type="entry name" value="Ribosomal_uS11"/>
    <property type="match status" value="1"/>
</dbReference>
<dbReference type="GO" id="GO:1990904">
    <property type="term" value="C:ribonucleoprotein complex"/>
    <property type="evidence" value="ECO:0007669"/>
    <property type="project" value="UniProtKB-KW"/>
</dbReference>
<sequence length="120" mass="13057">MAKKREVQYGRVHIKATYNNTLITVTDPLGNALAWSGAGLKGFKGPRKATPYAASVIANDILQKIKPFNMKMVDVFVQGIGHGRESAIRTLNSGGLKVGSIRDVTPIPHNGPRQPKPRRV</sequence>
<reference evidence="8 9" key="1">
    <citation type="journal article" date="2016" name="Nat. Commun.">
        <title>Thousands of microbial genomes shed light on interconnected biogeochemical processes in an aquifer system.</title>
        <authorList>
            <person name="Anantharaman K."/>
            <person name="Brown C.T."/>
            <person name="Hug L.A."/>
            <person name="Sharon I."/>
            <person name="Castelle C.J."/>
            <person name="Probst A.J."/>
            <person name="Thomas B.C."/>
            <person name="Singh A."/>
            <person name="Wilkins M.J."/>
            <person name="Karaoz U."/>
            <person name="Brodie E.L."/>
            <person name="Williams K.H."/>
            <person name="Hubbard S.S."/>
            <person name="Banfield J.F."/>
        </authorList>
    </citation>
    <scope>NUCLEOTIDE SEQUENCE [LARGE SCALE GENOMIC DNA]</scope>
</reference>
<dbReference type="EMBL" id="MHJU01000012">
    <property type="protein sequence ID" value="OGY73480.1"/>
    <property type="molecule type" value="Genomic_DNA"/>
</dbReference>
<dbReference type="GO" id="GO:0019843">
    <property type="term" value="F:rRNA binding"/>
    <property type="evidence" value="ECO:0007669"/>
    <property type="project" value="UniProtKB-UniRule"/>
</dbReference>
<dbReference type="PROSITE" id="PS00054">
    <property type="entry name" value="RIBOSOMAL_S11"/>
    <property type="match status" value="1"/>
</dbReference>
<comment type="subunit">
    <text evidence="5">Part of the 30S ribosomal subunit. Interacts with proteins S7 and S18. Binds to IF-3.</text>
</comment>
<dbReference type="PIRSF" id="PIRSF002131">
    <property type="entry name" value="Ribosomal_S11"/>
    <property type="match status" value="1"/>
</dbReference>
<dbReference type="PANTHER" id="PTHR11759">
    <property type="entry name" value="40S RIBOSOMAL PROTEIN S14/30S RIBOSOMAL PROTEIN S11"/>
    <property type="match status" value="1"/>
</dbReference>
<evidence type="ECO:0000256" key="7">
    <source>
        <dbReference type="SAM" id="MobiDB-lite"/>
    </source>
</evidence>
<dbReference type="Proteomes" id="UP000178315">
    <property type="component" value="Unassembled WGS sequence"/>
</dbReference>
<dbReference type="GO" id="GO:0005840">
    <property type="term" value="C:ribosome"/>
    <property type="evidence" value="ECO:0007669"/>
    <property type="project" value="UniProtKB-KW"/>
</dbReference>
<dbReference type="NCBIfam" id="NF003698">
    <property type="entry name" value="PRK05309.1"/>
    <property type="match status" value="1"/>
</dbReference>
<keyword evidence="3 5" id="KW-0687">Ribonucleoprotein</keyword>
<dbReference type="Pfam" id="PF00411">
    <property type="entry name" value="Ribosomal_S11"/>
    <property type="match status" value="1"/>
</dbReference>
<evidence type="ECO:0000256" key="3">
    <source>
        <dbReference type="ARBA" id="ARBA00023274"/>
    </source>
</evidence>
<evidence type="ECO:0000313" key="8">
    <source>
        <dbReference type="EMBL" id="OGY73480.1"/>
    </source>
</evidence>
<name>A0A1G2ABQ7_9BACT</name>
<evidence type="ECO:0000256" key="2">
    <source>
        <dbReference type="ARBA" id="ARBA00022980"/>
    </source>
</evidence>
<dbReference type="InterPro" id="IPR036967">
    <property type="entry name" value="Ribosomal_uS11_sf"/>
</dbReference>
<dbReference type="InterPro" id="IPR018102">
    <property type="entry name" value="Ribosomal_uS11_CS"/>
</dbReference>
<keyword evidence="2 5" id="KW-0689">Ribosomal protein</keyword>